<keyword evidence="8" id="KW-1185">Reference proteome</keyword>
<sequence>MASEEPILGKKRVVIVGGGVAGSYLAKTLQHHVDVTLIDPKEYFEIPWATLRSMVEPSFAKRSLIRHTDYFKDGRVIISHASNITETEVLTTDGHRVPYDYLVVATGHAYSVPKARTEKLQQYEAEHQKIKAADSILIIGGGPTGVELAGEIAVDFPEKKVTLVHRGSRLLEFIGTKASTKTLDWLTSKKVEVILGQSVNLNSASDGNGLYQTSGGEIIKADCHFVCAGQDMGSSWLKETMLKDKLDMHGRLMVDENLRVKGWNNIFAIGDITDVQEIKQGYIAHKHASVTARNLKLLITGGKSKLEKYKGGPSLALVSLGRKEGLLELPFATIIGCVPGYIKSGDMFVGKTRKEMGLESYPVENE</sequence>
<evidence type="ECO:0000313" key="8">
    <source>
        <dbReference type="Proteomes" id="UP001141806"/>
    </source>
</evidence>
<accession>A0A9Q0KY35</accession>
<dbReference type="GO" id="GO:0005737">
    <property type="term" value="C:cytoplasm"/>
    <property type="evidence" value="ECO:0007669"/>
    <property type="project" value="TreeGrafter"/>
</dbReference>
<dbReference type="SUPFAM" id="SSF51905">
    <property type="entry name" value="FAD/NAD(P)-binding domain"/>
    <property type="match status" value="1"/>
</dbReference>
<evidence type="ECO:0000259" key="6">
    <source>
        <dbReference type="Pfam" id="PF07992"/>
    </source>
</evidence>
<comment type="function">
    <text evidence="5">Putative FAD-dependent oxidoreductase.</text>
</comment>
<dbReference type="PANTHER" id="PTHR43735">
    <property type="entry name" value="APOPTOSIS-INDUCING FACTOR 1"/>
    <property type="match status" value="1"/>
</dbReference>
<reference evidence="7" key="1">
    <citation type="journal article" date="2023" name="Plant J.">
        <title>The genome of the king protea, Protea cynaroides.</title>
        <authorList>
            <person name="Chang J."/>
            <person name="Duong T.A."/>
            <person name="Schoeman C."/>
            <person name="Ma X."/>
            <person name="Roodt D."/>
            <person name="Barker N."/>
            <person name="Li Z."/>
            <person name="Van de Peer Y."/>
            <person name="Mizrachi E."/>
        </authorList>
    </citation>
    <scope>NUCLEOTIDE SEQUENCE</scope>
    <source>
        <tissue evidence="7">Young leaves</tissue>
    </source>
</reference>
<dbReference type="GO" id="GO:0050660">
    <property type="term" value="F:flavin adenine dinucleotide binding"/>
    <property type="evidence" value="ECO:0007669"/>
    <property type="project" value="TreeGrafter"/>
</dbReference>
<evidence type="ECO:0000313" key="7">
    <source>
        <dbReference type="EMBL" id="KAJ4978842.1"/>
    </source>
</evidence>
<dbReference type="FunFam" id="3.50.50.100:FF:000006">
    <property type="entry name" value="apoptosis-inducing factor 2"/>
    <property type="match status" value="1"/>
</dbReference>
<evidence type="ECO:0000256" key="4">
    <source>
        <dbReference type="ARBA" id="ARBA00023002"/>
    </source>
</evidence>
<name>A0A9Q0KY35_9MAGN</name>
<dbReference type="Gene3D" id="3.50.50.100">
    <property type="match status" value="1"/>
</dbReference>
<keyword evidence="4" id="KW-0560">Oxidoreductase</keyword>
<dbReference type="Proteomes" id="UP001141806">
    <property type="component" value="Unassembled WGS sequence"/>
</dbReference>
<comment type="similarity">
    <text evidence="1">Belongs to the FAD-dependent oxidoreductase family.</text>
</comment>
<gene>
    <name evidence="7" type="ORF">NE237_009622</name>
</gene>
<evidence type="ECO:0000256" key="1">
    <source>
        <dbReference type="ARBA" id="ARBA00006442"/>
    </source>
</evidence>
<dbReference type="PRINTS" id="PR00368">
    <property type="entry name" value="FADPNR"/>
</dbReference>
<evidence type="ECO:0000256" key="5">
    <source>
        <dbReference type="ARBA" id="ARBA00057036"/>
    </source>
</evidence>
<organism evidence="7 8">
    <name type="scientific">Protea cynaroides</name>
    <dbReference type="NCBI Taxonomy" id="273540"/>
    <lineage>
        <taxon>Eukaryota</taxon>
        <taxon>Viridiplantae</taxon>
        <taxon>Streptophyta</taxon>
        <taxon>Embryophyta</taxon>
        <taxon>Tracheophyta</taxon>
        <taxon>Spermatophyta</taxon>
        <taxon>Magnoliopsida</taxon>
        <taxon>Proteales</taxon>
        <taxon>Proteaceae</taxon>
        <taxon>Protea</taxon>
    </lineage>
</organism>
<dbReference type="PANTHER" id="PTHR43735:SF3">
    <property type="entry name" value="FERROPTOSIS SUPPRESSOR PROTEIN 1"/>
    <property type="match status" value="1"/>
</dbReference>
<proteinExistence type="inferred from homology"/>
<protein>
    <recommendedName>
        <fullName evidence="6">FAD/NAD(P)-binding domain-containing protein</fullName>
    </recommendedName>
</protein>
<dbReference type="InterPro" id="IPR023753">
    <property type="entry name" value="FAD/NAD-binding_dom"/>
</dbReference>
<dbReference type="AlphaFoldDB" id="A0A9Q0KY35"/>
<dbReference type="InterPro" id="IPR036188">
    <property type="entry name" value="FAD/NAD-bd_sf"/>
</dbReference>
<keyword evidence="3" id="KW-0274">FAD</keyword>
<dbReference type="EMBL" id="JAMYWD010000002">
    <property type="protein sequence ID" value="KAJ4978842.1"/>
    <property type="molecule type" value="Genomic_DNA"/>
</dbReference>
<dbReference type="GO" id="GO:0004174">
    <property type="term" value="F:electron-transferring-flavoprotein dehydrogenase activity"/>
    <property type="evidence" value="ECO:0007669"/>
    <property type="project" value="TreeGrafter"/>
</dbReference>
<comment type="caution">
    <text evidence="7">The sequence shown here is derived from an EMBL/GenBank/DDBJ whole genome shotgun (WGS) entry which is preliminary data.</text>
</comment>
<keyword evidence="2" id="KW-0285">Flavoprotein</keyword>
<evidence type="ECO:0000256" key="3">
    <source>
        <dbReference type="ARBA" id="ARBA00022827"/>
    </source>
</evidence>
<dbReference type="OrthoDB" id="202203at2759"/>
<feature type="domain" description="FAD/NAD(P)-binding" evidence="6">
    <location>
        <begin position="12"/>
        <end position="288"/>
    </location>
</feature>
<dbReference type="Pfam" id="PF07992">
    <property type="entry name" value="Pyr_redox_2"/>
    <property type="match status" value="1"/>
</dbReference>
<evidence type="ECO:0000256" key="2">
    <source>
        <dbReference type="ARBA" id="ARBA00022630"/>
    </source>
</evidence>